<dbReference type="Proteomes" id="UP000232722">
    <property type="component" value="Unassembled WGS sequence"/>
</dbReference>
<protein>
    <submittedName>
        <fullName evidence="1">Uncharacterized protein</fullName>
    </submittedName>
</protein>
<comment type="caution">
    <text evidence="1">The sequence shown here is derived from an EMBL/GenBank/DDBJ whole genome shotgun (WGS) entry which is preliminary data.</text>
</comment>
<evidence type="ECO:0000313" key="2">
    <source>
        <dbReference type="Proteomes" id="UP000232722"/>
    </source>
</evidence>
<accession>A0A2N0NFI5</accession>
<dbReference type="EMBL" id="LLXJ01008242">
    <property type="protein sequence ID" value="PKB93356.1"/>
    <property type="molecule type" value="Genomic_DNA"/>
</dbReference>
<dbReference type="AlphaFoldDB" id="A0A2N0NFI5"/>
<reference evidence="1 2" key="1">
    <citation type="submission" date="2016-04" db="EMBL/GenBank/DDBJ databases">
        <title>Genome analyses suggest a sexual origin of heterokaryosis in a supposedly ancient asexual fungus.</title>
        <authorList>
            <person name="Ropars J."/>
            <person name="Sedzielewska K."/>
            <person name="Noel J."/>
            <person name="Charron P."/>
            <person name="Farinelli L."/>
            <person name="Marton T."/>
            <person name="Kruger M."/>
            <person name="Pelin A."/>
            <person name="Brachmann A."/>
            <person name="Corradi N."/>
        </authorList>
    </citation>
    <scope>NUCLEOTIDE SEQUENCE [LARGE SCALE GENOMIC DNA]</scope>
    <source>
        <strain evidence="1 2">A5</strain>
    </source>
</reference>
<gene>
    <name evidence="1" type="ORF">RhiirA5_441515</name>
</gene>
<evidence type="ECO:0000313" key="1">
    <source>
        <dbReference type="EMBL" id="PKB93356.1"/>
    </source>
</evidence>
<reference evidence="1 2" key="2">
    <citation type="submission" date="2017-09" db="EMBL/GenBank/DDBJ databases">
        <title>Extensive intraspecific genome diversity in a model arbuscular mycorrhizal fungus.</title>
        <authorList>
            <person name="Chen E.C."/>
            <person name="Morin E."/>
            <person name="Beaudet D."/>
            <person name="Noel J."/>
            <person name="Ndikumana S."/>
            <person name="Charron P."/>
            <person name="St-Onge C."/>
            <person name="Giorgi J."/>
            <person name="Grigoriev I.V."/>
            <person name="Roux C."/>
            <person name="Martin F.M."/>
            <person name="Corradi N."/>
        </authorList>
    </citation>
    <scope>NUCLEOTIDE SEQUENCE [LARGE SCALE GENOMIC DNA]</scope>
    <source>
        <strain evidence="1 2">A5</strain>
    </source>
</reference>
<organism evidence="1 2">
    <name type="scientific">Rhizophagus irregularis</name>
    <dbReference type="NCBI Taxonomy" id="588596"/>
    <lineage>
        <taxon>Eukaryota</taxon>
        <taxon>Fungi</taxon>
        <taxon>Fungi incertae sedis</taxon>
        <taxon>Mucoromycota</taxon>
        <taxon>Glomeromycotina</taxon>
        <taxon>Glomeromycetes</taxon>
        <taxon>Glomerales</taxon>
        <taxon>Glomeraceae</taxon>
        <taxon>Rhizophagus</taxon>
    </lineage>
</organism>
<proteinExistence type="predicted"/>
<name>A0A2N0NFI5_9GLOM</name>
<sequence length="53" mass="6029">MTFILNNLNYFLQQTPPPDNHSHSTFSDNSYMSTMESVATVVYPPIPVHDQNS</sequence>